<feature type="transmembrane region" description="Helical" evidence="2">
    <location>
        <begin position="100"/>
        <end position="122"/>
    </location>
</feature>
<name>A0AA88XEH4_PINIB</name>
<dbReference type="Proteomes" id="UP001186944">
    <property type="component" value="Unassembled WGS sequence"/>
</dbReference>
<organism evidence="3 4">
    <name type="scientific">Pinctada imbricata</name>
    <name type="common">Atlantic pearl-oyster</name>
    <name type="synonym">Pinctada martensii</name>
    <dbReference type="NCBI Taxonomy" id="66713"/>
    <lineage>
        <taxon>Eukaryota</taxon>
        <taxon>Metazoa</taxon>
        <taxon>Spiralia</taxon>
        <taxon>Lophotrochozoa</taxon>
        <taxon>Mollusca</taxon>
        <taxon>Bivalvia</taxon>
        <taxon>Autobranchia</taxon>
        <taxon>Pteriomorphia</taxon>
        <taxon>Pterioida</taxon>
        <taxon>Pterioidea</taxon>
        <taxon>Pteriidae</taxon>
        <taxon>Pinctada</taxon>
    </lineage>
</organism>
<dbReference type="EMBL" id="VSWD01000013">
    <property type="protein sequence ID" value="KAK3083779.1"/>
    <property type="molecule type" value="Genomic_DNA"/>
</dbReference>
<feature type="compositionally biased region" description="Low complexity" evidence="1">
    <location>
        <begin position="1"/>
        <end position="28"/>
    </location>
</feature>
<accession>A0AA88XEH4</accession>
<evidence type="ECO:0000313" key="4">
    <source>
        <dbReference type="Proteomes" id="UP001186944"/>
    </source>
</evidence>
<evidence type="ECO:0000256" key="2">
    <source>
        <dbReference type="SAM" id="Phobius"/>
    </source>
</evidence>
<keyword evidence="2" id="KW-0812">Transmembrane</keyword>
<protein>
    <submittedName>
        <fullName evidence="3">Uncharacterized protein</fullName>
    </submittedName>
</protein>
<gene>
    <name evidence="3" type="ORF">FSP39_003091</name>
</gene>
<keyword evidence="2" id="KW-0472">Membrane</keyword>
<evidence type="ECO:0000313" key="3">
    <source>
        <dbReference type="EMBL" id="KAK3083779.1"/>
    </source>
</evidence>
<keyword evidence="2" id="KW-1133">Transmembrane helix</keyword>
<sequence length="134" mass="14260">TIVSTTSSSESPSTTMEPSSSSGESQSTHIKPSNFHSTSTAQTYRACVCEMPVTLGTTQSNVTSGRLEEIRSALILDKKSLSSTKRKLISAGDGRHSSNIIGYGGAIFLAFSVFVIVVGDLVKIIKWASIKCRN</sequence>
<proteinExistence type="predicted"/>
<dbReference type="AlphaFoldDB" id="A0AA88XEH4"/>
<keyword evidence="4" id="KW-1185">Reference proteome</keyword>
<comment type="caution">
    <text evidence="3">The sequence shown here is derived from an EMBL/GenBank/DDBJ whole genome shotgun (WGS) entry which is preliminary data.</text>
</comment>
<feature type="non-terminal residue" evidence="3">
    <location>
        <position position="1"/>
    </location>
</feature>
<feature type="region of interest" description="Disordered" evidence="1">
    <location>
        <begin position="1"/>
        <end position="37"/>
    </location>
</feature>
<evidence type="ECO:0000256" key="1">
    <source>
        <dbReference type="SAM" id="MobiDB-lite"/>
    </source>
</evidence>
<reference evidence="3" key="1">
    <citation type="submission" date="2019-08" db="EMBL/GenBank/DDBJ databases">
        <title>The improved chromosome-level genome for the pearl oyster Pinctada fucata martensii using PacBio sequencing and Hi-C.</title>
        <authorList>
            <person name="Zheng Z."/>
        </authorList>
    </citation>
    <scope>NUCLEOTIDE SEQUENCE</scope>
    <source>
        <strain evidence="3">ZZ-2019</strain>
        <tissue evidence="3">Adductor muscle</tissue>
    </source>
</reference>